<protein>
    <recommendedName>
        <fullName evidence="5">Cell division protein FtsL</fullName>
    </recommendedName>
</protein>
<gene>
    <name evidence="3" type="ORF">IAB76_07040</name>
</gene>
<sequence>MSGWRFSDLAKKLKKSFFAVLKGEFLLSLNVNRYFIHVMYTFVLFAAIIWLSLLTENTMAKVEENKEVLEELEIENAQLTYEAAKAERRTTVELRLEELGSQVTEPEKPATRLP</sequence>
<dbReference type="Pfam" id="PF19579">
    <property type="entry name" value="FtsL_2"/>
    <property type="match status" value="1"/>
</dbReference>
<proteinExistence type="predicted"/>
<evidence type="ECO:0000256" key="1">
    <source>
        <dbReference type="SAM" id="Coils"/>
    </source>
</evidence>
<comment type="caution">
    <text evidence="3">The sequence shown here is derived from an EMBL/GenBank/DDBJ whole genome shotgun (WGS) entry which is preliminary data.</text>
</comment>
<name>A0A9D9NPC4_9BACT</name>
<dbReference type="EMBL" id="JADILW010000106">
    <property type="protein sequence ID" value="MBO8480841.1"/>
    <property type="molecule type" value="Genomic_DNA"/>
</dbReference>
<reference evidence="3" key="2">
    <citation type="journal article" date="2021" name="PeerJ">
        <title>Extensive microbial diversity within the chicken gut microbiome revealed by metagenomics and culture.</title>
        <authorList>
            <person name="Gilroy R."/>
            <person name="Ravi A."/>
            <person name="Getino M."/>
            <person name="Pursley I."/>
            <person name="Horton D.L."/>
            <person name="Alikhan N.F."/>
            <person name="Baker D."/>
            <person name="Gharbi K."/>
            <person name="Hall N."/>
            <person name="Watson M."/>
            <person name="Adriaenssens E.M."/>
            <person name="Foster-Nyarko E."/>
            <person name="Jarju S."/>
            <person name="Secka A."/>
            <person name="Antonio M."/>
            <person name="Oren A."/>
            <person name="Chaudhuri R.R."/>
            <person name="La Ragione R."/>
            <person name="Hildebrand F."/>
            <person name="Pallen M.J."/>
        </authorList>
    </citation>
    <scope>NUCLEOTIDE SEQUENCE</scope>
    <source>
        <strain evidence="3">B3-1481</strain>
    </source>
</reference>
<feature type="transmembrane region" description="Helical" evidence="2">
    <location>
        <begin position="34"/>
        <end position="54"/>
    </location>
</feature>
<reference evidence="3" key="1">
    <citation type="submission" date="2020-10" db="EMBL/GenBank/DDBJ databases">
        <authorList>
            <person name="Gilroy R."/>
        </authorList>
    </citation>
    <scope>NUCLEOTIDE SEQUENCE</scope>
    <source>
        <strain evidence="3">B3-1481</strain>
    </source>
</reference>
<dbReference type="AlphaFoldDB" id="A0A9D9NPC4"/>
<keyword evidence="2" id="KW-0812">Transmembrane</keyword>
<keyword evidence="1" id="KW-0175">Coiled coil</keyword>
<organism evidence="3 4">
    <name type="scientific">Candidatus Cryptobacteroides avistercoris</name>
    <dbReference type="NCBI Taxonomy" id="2840758"/>
    <lineage>
        <taxon>Bacteria</taxon>
        <taxon>Pseudomonadati</taxon>
        <taxon>Bacteroidota</taxon>
        <taxon>Bacteroidia</taxon>
        <taxon>Bacteroidales</taxon>
        <taxon>Candidatus Cryptobacteroides</taxon>
    </lineage>
</organism>
<evidence type="ECO:0000256" key="2">
    <source>
        <dbReference type="SAM" id="Phobius"/>
    </source>
</evidence>
<dbReference type="Proteomes" id="UP000823769">
    <property type="component" value="Unassembled WGS sequence"/>
</dbReference>
<evidence type="ECO:0008006" key="5">
    <source>
        <dbReference type="Google" id="ProtNLM"/>
    </source>
</evidence>
<evidence type="ECO:0000313" key="3">
    <source>
        <dbReference type="EMBL" id="MBO8480841.1"/>
    </source>
</evidence>
<keyword evidence="2" id="KW-1133">Transmembrane helix</keyword>
<feature type="coiled-coil region" evidence="1">
    <location>
        <begin position="55"/>
        <end position="89"/>
    </location>
</feature>
<dbReference type="InterPro" id="IPR045755">
    <property type="entry name" value="FtsL-like"/>
</dbReference>
<evidence type="ECO:0000313" key="4">
    <source>
        <dbReference type="Proteomes" id="UP000823769"/>
    </source>
</evidence>
<keyword evidence="2" id="KW-0472">Membrane</keyword>
<accession>A0A9D9NPC4</accession>